<evidence type="ECO:0000313" key="3">
    <source>
        <dbReference type="Proteomes" id="UP000598146"/>
    </source>
</evidence>
<name>A0A931FXZ3_9ACTN</name>
<dbReference type="InterPro" id="IPR036388">
    <property type="entry name" value="WH-like_DNA-bd_sf"/>
</dbReference>
<feature type="domain" description="HTH arsR-type" evidence="1">
    <location>
        <begin position="9"/>
        <end position="111"/>
    </location>
</feature>
<evidence type="ECO:0000313" key="2">
    <source>
        <dbReference type="EMBL" id="MBG0564058.1"/>
    </source>
</evidence>
<dbReference type="CDD" id="cd00090">
    <property type="entry name" value="HTH_ARSR"/>
    <property type="match status" value="1"/>
</dbReference>
<dbReference type="Proteomes" id="UP000598146">
    <property type="component" value="Unassembled WGS sequence"/>
</dbReference>
<dbReference type="RefSeq" id="WP_196415850.1">
    <property type="nucleotide sequence ID" value="NZ_JADQTO010000010.1"/>
</dbReference>
<dbReference type="Pfam" id="PF12840">
    <property type="entry name" value="HTH_20"/>
    <property type="match status" value="1"/>
</dbReference>
<sequence length="222" mass="22789">MVHTPDPWTAAAALLDSSRRALYDAVRRAGRPVARDEAAATTGMSRGLAAFHLDKLVDAGLLTARYEAPGDRPRGRGRTPKVYEATGDGVTVTVPERRYQLIAEILAAAVDDDPAHADAAASRHAHQRGHDLGAACAAGGAALPEALTGLGYEPEAAGGEVLLRNCPFHALAGAHTALICGLNQAFLAGLLTGMRVTDRQAVLAPDPGRCCVALTGTGGGTG</sequence>
<dbReference type="Gene3D" id="1.10.10.10">
    <property type="entry name" value="Winged helix-like DNA-binding domain superfamily/Winged helix DNA-binding domain"/>
    <property type="match status" value="1"/>
</dbReference>
<dbReference type="InterPro" id="IPR001845">
    <property type="entry name" value="HTH_ArsR_DNA-bd_dom"/>
</dbReference>
<accession>A0A931FXZ3</accession>
<organism evidence="2 3">
    <name type="scientific">Actinoplanes aureus</name>
    <dbReference type="NCBI Taxonomy" id="2792083"/>
    <lineage>
        <taxon>Bacteria</taxon>
        <taxon>Bacillati</taxon>
        <taxon>Actinomycetota</taxon>
        <taxon>Actinomycetes</taxon>
        <taxon>Micromonosporales</taxon>
        <taxon>Micromonosporaceae</taxon>
        <taxon>Actinoplanes</taxon>
    </lineage>
</organism>
<dbReference type="SMART" id="SM00418">
    <property type="entry name" value="HTH_ARSR"/>
    <property type="match status" value="1"/>
</dbReference>
<keyword evidence="3" id="KW-1185">Reference proteome</keyword>
<dbReference type="InterPro" id="IPR036390">
    <property type="entry name" value="WH_DNA-bd_sf"/>
</dbReference>
<dbReference type="SUPFAM" id="SSF46785">
    <property type="entry name" value="Winged helix' DNA-binding domain"/>
    <property type="match status" value="1"/>
</dbReference>
<dbReference type="GO" id="GO:0003700">
    <property type="term" value="F:DNA-binding transcription factor activity"/>
    <property type="evidence" value="ECO:0007669"/>
    <property type="project" value="InterPro"/>
</dbReference>
<gene>
    <name evidence="2" type="ORF">I4J89_21685</name>
</gene>
<proteinExistence type="predicted"/>
<evidence type="ECO:0000259" key="1">
    <source>
        <dbReference type="SMART" id="SM00418"/>
    </source>
</evidence>
<comment type="caution">
    <text evidence="2">The sequence shown here is derived from an EMBL/GenBank/DDBJ whole genome shotgun (WGS) entry which is preliminary data.</text>
</comment>
<dbReference type="AlphaFoldDB" id="A0A931FXZ3"/>
<dbReference type="EMBL" id="JADQTO010000010">
    <property type="protein sequence ID" value="MBG0564058.1"/>
    <property type="molecule type" value="Genomic_DNA"/>
</dbReference>
<reference evidence="2" key="1">
    <citation type="submission" date="2020-11" db="EMBL/GenBank/DDBJ databases">
        <title>Isolation and identification of active actinomycetes.</title>
        <authorList>
            <person name="Sun X."/>
        </authorList>
    </citation>
    <scope>NUCLEOTIDE SEQUENCE</scope>
    <source>
        <strain evidence="2">NEAU-A11</strain>
    </source>
</reference>
<dbReference type="InterPro" id="IPR011991">
    <property type="entry name" value="ArsR-like_HTH"/>
</dbReference>
<protein>
    <submittedName>
        <fullName evidence="2">Helix-turn-helix domain-containing protein</fullName>
    </submittedName>
</protein>